<evidence type="ECO:0000256" key="6">
    <source>
        <dbReference type="SAM" id="Phobius"/>
    </source>
</evidence>
<feature type="transmembrane region" description="Helical" evidence="6">
    <location>
        <begin position="51"/>
        <end position="72"/>
    </location>
</feature>
<feature type="transmembrane region" description="Helical" evidence="6">
    <location>
        <begin position="544"/>
        <end position="565"/>
    </location>
</feature>
<comment type="subcellular location">
    <subcellularLocation>
        <location evidence="1">Cell membrane</location>
        <topology evidence="1">Multi-pass membrane protein</topology>
    </subcellularLocation>
</comment>
<feature type="transmembrane region" description="Helical" evidence="6">
    <location>
        <begin position="404"/>
        <end position="421"/>
    </location>
</feature>
<evidence type="ECO:0000256" key="1">
    <source>
        <dbReference type="ARBA" id="ARBA00004651"/>
    </source>
</evidence>
<feature type="transmembrane region" description="Helical" evidence="6">
    <location>
        <begin position="270"/>
        <end position="291"/>
    </location>
</feature>
<protein>
    <submittedName>
        <fullName evidence="8">EmrB/QacA subfamily drug resistance transporter</fullName>
    </submittedName>
</protein>
<dbReference type="GO" id="GO:0022857">
    <property type="term" value="F:transmembrane transporter activity"/>
    <property type="evidence" value="ECO:0007669"/>
    <property type="project" value="InterPro"/>
</dbReference>
<feature type="transmembrane region" description="Helical" evidence="6">
    <location>
        <begin position="230"/>
        <end position="249"/>
    </location>
</feature>
<feature type="transmembrane region" description="Helical" evidence="6">
    <location>
        <begin position="473"/>
        <end position="495"/>
    </location>
</feature>
<reference evidence="9" key="1">
    <citation type="submission" date="2018-05" db="EMBL/GenBank/DDBJ databases">
        <authorList>
            <person name="Klenk H.-P."/>
            <person name="Huntemann M."/>
            <person name="Clum A."/>
            <person name="Pillay M."/>
            <person name="Palaniappan K."/>
            <person name="Varghese N."/>
            <person name="Mikhailova N."/>
            <person name="Stamatis D."/>
            <person name="Reddy T."/>
            <person name="Daum C."/>
            <person name="Shapiro N."/>
            <person name="Ivanova N."/>
            <person name="Kyrpides N."/>
            <person name="Woyke T."/>
        </authorList>
    </citation>
    <scope>NUCLEOTIDE SEQUENCE [LARGE SCALE GENOMIC DNA]</scope>
    <source>
        <strain evidence="9">DSM 45417</strain>
    </source>
</reference>
<feature type="region of interest" description="Disordered" evidence="5">
    <location>
        <begin position="583"/>
        <end position="748"/>
    </location>
</feature>
<keyword evidence="2 6" id="KW-0812">Transmembrane</keyword>
<dbReference type="Gene3D" id="1.20.1250.20">
    <property type="entry name" value="MFS general substrate transporter like domains"/>
    <property type="match status" value="1"/>
</dbReference>
<dbReference type="Proteomes" id="UP000246661">
    <property type="component" value="Unassembled WGS sequence"/>
</dbReference>
<name>A0A317QM48_9ACTN</name>
<organism evidence="8 9">
    <name type="scientific">Geodermatophilus normandii</name>
    <dbReference type="NCBI Taxonomy" id="1137989"/>
    <lineage>
        <taxon>Bacteria</taxon>
        <taxon>Bacillati</taxon>
        <taxon>Actinomycetota</taxon>
        <taxon>Actinomycetes</taxon>
        <taxon>Geodermatophilales</taxon>
        <taxon>Geodermatophilaceae</taxon>
        <taxon>Geodermatophilus</taxon>
    </lineage>
</organism>
<dbReference type="AlphaFoldDB" id="A0A317QM48"/>
<dbReference type="PANTHER" id="PTHR42718">
    <property type="entry name" value="MAJOR FACILITATOR SUPERFAMILY MULTIDRUG TRANSPORTER MFSC"/>
    <property type="match status" value="1"/>
</dbReference>
<dbReference type="Pfam" id="PF07690">
    <property type="entry name" value="MFS_1"/>
    <property type="match status" value="1"/>
</dbReference>
<feature type="transmembrane region" description="Helical" evidence="6">
    <location>
        <begin position="139"/>
        <end position="161"/>
    </location>
</feature>
<sequence>MPDARRVRGGLGALLAVMCAALALVIGAGSSLALAAPELARVTGATQTELTWAINVYALTFAALLLPLGIAADRFGRRGALLLGLAVFAACSAASGLVEDPVALIVLRGAAGIGAAAVMPATLSVLVDAHPPQRRASAIGVWAAVSGAGALLGLLLAGVLLEFAWWGSVQVAFGALSAVVLLLCAVVVPPSRNPDLPLDPVGGLLSLAGLGGVVFGVVEGPERGWTDSTTLTALAAGGVCLAAFVGHELRSRHPMLDVRLFRDRGLSAGSTAVFLQFFAAFGLFFLAPQWLQYVHGLSPLQAALWLAPMALGIGPTAQLAPALLRRLGARTVAAWGLGQMGAGLVLLARQSDGDAPLWHFGVALFVFGVGFGLALTPGTTLIIDGLPADRRTLAAAVNDVTREVGGALGGAVAATVLLAVYRDDLVPVVADLPSTARDVAGSGLAQAVAVAERAGPAGAAVADGARDAFGAGYAVALLVGAAVLLAGAVLCGLVAPRRGAALHRGEDHASRPVLTVAPRRRPVVSLARESAAVPARHLPRSLEAVLAAGMVLGVFGGVVLLTHSLSLASGGWVVPAAHSEVTRTAPPERVTPAAPPVAVPPSTATTPPGSEPPPPAPAQEPAATTAAPPPPTTAAPPPTTPPATTTPPAETTTPPAETTTPPAETTTPPVETTTPPAETTTPPAETTTPPAETTIPPAETTTPPAETTTPPAETSEPPAEATTPPAGPTTETPAPEPPAPEPPAPESP</sequence>
<feature type="transmembrane region" description="Helical" evidence="6">
    <location>
        <begin position="200"/>
        <end position="218"/>
    </location>
</feature>
<dbReference type="PRINTS" id="PR01217">
    <property type="entry name" value="PRICHEXTENSN"/>
</dbReference>
<evidence type="ECO:0000256" key="5">
    <source>
        <dbReference type="SAM" id="MobiDB-lite"/>
    </source>
</evidence>
<dbReference type="InterPro" id="IPR036259">
    <property type="entry name" value="MFS_trans_sf"/>
</dbReference>
<feature type="compositionally biased region" description="Pro residues" evidence="5">
    <location>
        <begin position="627"/>
        <end position="645"/>
    </location>
</feature>
<dbReference type="PANTHER" id="PTHR42718:SF42">
    <property type="entry name" value="EXPORT PROTEIN"/>
    <property type="match status" value="1"/>
</dbReference>
<dbReference type="InterPro" id="IPR011701">
    <property type="entry name" value="MFS"/>
</dbReference>
<dbReference type="RefSeq" id="WP_110006331.1">
    <property type="nucleotide sequence ID" value="NZ_QGTX01000001.1"/>
</dbReference>
<evidence type="ECO:0000256" key="3">
    <source>
        <dbReference type="ARBA" id="ARBA00022989"/>
    </source>
</evidence>
<feature type="domain" description="Major facilitator superfamily (MFS) profile" evidence="7">
    <location>
        <begin position="13"/>
        <end position="499"/>
    </location>
</feature>
<evidence type="ECO:0000259" key="7">
    <source>
        <dbReference type="PROSITE" id="PS50850"/>
    </source>
</evidence>
<evidence type="ECO:0000256" key="4">
    <source>
        <dbReference type="ARBA" id="ARBA00023136"/>
    </source>
</evidence>
<feature type="transmembrane region" description="Helical" evidence="6">
    <location>
        <begin position="303"/>
        <end position="324"/>
    </location>
</feature>
<dbReference type="GO" id="GO:0005886">
    <property type="term" value="C:plasma membrane"/>
    <property type="evidence" value="ECO:0007669"/>
    <property type="project" value="UniProtKB-SubCell"/>
</dbReference>
<accession>A0A317QM48</accession>
<feature type="transmembrane region" description="Helical" evidence="6">
    <location>
        <begin position="331"/>
        <end position="348"/>
    </location>
</feature>
<feature type="transmembrane region" description="Helical" evidence="6">
    <location>
        <begin position="360"/>
        <end position="383"/>
    </location>
</feature>
<gene>
    <name evidence="8" type="ORF">JD79_03241</name>
</gene>
<dbReference type="PROSITE" id="PS50850">
    <property type="entry name" value="MFS"/>
    <property type="match status" value="1"/>
</dbReference>
<proteinExistence type="predicted"/>
<dbReference type="InterPro" id="IPR020846">
    <property type="entry name" value="MFS_dom"/>
</dbReference>
<feature type="compositionally biased region" description="Pro residues" evidence="5">
    <location>
        <begin position="734"/>
        <end position="748"/>
    </location>
</feature>
<feature type="compositionally biased region" description="Pro residues" evidence="5">
    <location>
        <begin position="609"/>
        <end position="618"/>
    </location>
</feature>
<feature type="transmembrane region" description="Helical" evidence="6">
    <location>
        <begin position="79"/>
        <end position="98"/>
    </location>
</feature>
<evidence type="ECO:0000313" key="8">
    <source>
        <dbReference type="EMBL" id="PWW24063.1"/>
    </source>
</evidence>
<dbReference type="OrthoDB" id="4484751at2"/>
<evidence type="ECO:0000313" key="9">
    <source>
        <dbReference type="Proteomes" id="UP000246661"/>
    </source>
</evidence>
<dbReference type="EMBL" id="QGTX01000001">
    <property type="protein sequence ID" value="PWW24063.1"/>
    <property type="molecule type" value="Genomic_DNA"/>
</dbReference>
<feature type="transmembrane region" description="Helical" evidence="6">
    <location>
        <begin position="167"/>
        <end position="188"/>
    </location>
</feature>
<feature type="transmembrane region" description="Helical" evidence="6">
    <location>
        <begin position="104"/>
        <end position="127"/>
    </location>
</feature>
<dbReference type="SUPFAM" id="SSF103473">
    <property type="entry name" value="MFS general substrate transporter"/>
    <property type="match status" value="1"/>
</dbReference>
<dbReference type="CDD" id="cd17321">
    <property type="entry name" value="MFS_MMR_MDR_like"/>
    <property type="match status" value="1"/>
</dbReference>
<comment type="caution">
    <text evidence="8">The sequence shown here is derived from an EMBL/GenBank/DDBJ whole genome shotgun (WGS) entry which is preliminary data.</text>
</comment>
<feature type="compositionally biased region" description="Low complexity" evidence="5">
    <location>
        <begin position="646"/>
        <end position="733"/>
    </location>
</feature>
<keyword evidence="4 6" id="KW-0472">Membrane</keyword>
<evidence type="ECO:0000256" key="2">
    <source>
        <dbReference type="ARBA" id="ARBA00022692"/>
    </source>
</evidence>
<dbReference type="InterPro" id="IPR005829">
    <property type="entry name" value="Sugar_transporter_CS"/>
</dbReference>
<keyword evidence="9" id="KW-1185">Reference proteome</keyword>
<keyword evidence="3 6" id="KW-1133">Transmembrane helix</keyword>
<dbReference type="PROSITE" id="PS00216">
    <property type="entry name" value="SUGAR_TRANSPORT_1"/>
    <property type="match status" value="1"/>
</dbReference>